<dbReference type="RefSeq" id="WP_379665337.1">
    <property type="nucleotide sequence ID" value="NZ_JBHULH010000001.1"/>
</dbReference>
<gene>
    <name evidence="1" type="ORF">ACFSRZ_04565</name>
</gene>
<dbReference type="PROSITE" id="PS51257">
    <property type="entry name" value="PROKAR_LIPOPROTEIN"/>
    <property type="match status" value="1"/>
</dbReference>
<dbReference type="EMBL" id="JBHULH010000001">
    <property type="protein sequence ID" value="MFD2566632.1"/>
    <property type="molecule type" value="Genomic_DNA"/>
</dbReference>
<organism evidence="1 2">
    <name type="scientific">Pseudotenacibaculum haliotis</name>
    <dbReference type="NCBI Taxonomy" id="1862138"/>
    <lineage>
        <taxon>Bacteria</taxon>
        <taxon>Pseudomonadati</taxon>
        <taxon>Bacteroidota</taxon>
        <taxon>Flavobacteriia</taxon>
        <taxon>Flavobacteriales</taxon>
        <taxon>Flavobacteriaceae</taxon>
        <taxon>Pseudotenacibaculum</taxon>
    </lineage>
</organism>
<protein>
    <submittedName>
        <fullName evidence="1">DUF4292 domain-containing protein</fullName>
    </submittedName>
</protein>
<proteinExistence type="predicted"/>
<evidence type="ECO:0000313" key="2">
    <source>
        <dbReference type="Proteomes" id="UP001597508"/>
    </source>
</evidence>
<accession>A0ABW5LTE2</accession>
<dbReference type="InterPro" id="IPR025634">
    <property type="entry name" value="DUF4292"/>
</dbReference>
<reference evidence="2" key="1">
    <citation type="journal article" date="2019" name="Int. J. Syst. Evol. Microbiol.">
        <title>The Global Catalogue of Microorganisms (GCM) 10K type strain sequencing project: providing services to taxonomists for standard genome sequencing and annotation.</title>
        <authorList>
            <consortium name="The Broad Institute Genomics Platform"/>
            <consortium name="The Broad Institute Genome Sequencing Center for Infectious Disease"/>
            <person name="Wu L."/>
            <person name="Ma J."/>
        </authorList>
    </citation>
    <scope>NUCLEOTIDE SEQUENCE [LARGE SCALE GENOMIC DNA]</scope>
    <source>
        <strain evidence="2">KCTC 52127</strain>
    </source>
</reference>
<dbReference type="Proteomes" id="UP001597508">
    <property type="component" value="Unassembled WGS sequence"/>
</dbReference>
<evidence type="ECO:0000313" key="1">
    <source>
        <dbReference type="EMBL" id="MFD2566632.1"/>
    </source>
</evidence>
<comment type="caution">
    <text evidence="1">The sequence shown here is derived from an EMBL/GenBank/DDBJ whole genome shotgun (WGS) entry which is preliminary data.</text>
</comment>
<sequence>MRLLKYILILSLFFTACKTKQVVVETANVKSIPSRKIVKKHLENAFLANTLDSKIKVRYTNNRGDQRKRHEFTVRLRMKKDSVIWMKGTKVVTAFKVKITPDSFSYYSPLSKEYFEGDFSLLEKMLGVQVTFSQLQDLLVGKSIFEMKGKRFSTEVVDNSYRLTPKTQAKLFDVFFKINPNHFKLDQMFLENSKKDQTLRIDYKAYSKLEGEYIPVKMMINATEGEDRYTWIDLTYRSLTLNKPVKLHYRIPSGYKRIEI</sequence>
<name>A0ABW5LTE2_9FLAO</name>
<dbReference type="Pfam" id="PF14125">
    <property type="entry name" value="DUF4292"/>
    <property type="match status" value="1"/>
</dbReference>
<keyword evidence="2" id="KW-1185">Reference proteome</keyword>